<accession>A0A151P814</accession>
<dbReference type="EMBL" id="AKHW03000635">
    <property type="protein sequence ID" value="KYO45039.1"/>
    <property type="molecule type" value="Genomic_DNA"/>
</dbReference>
<evidence type="ECO:0000313" key="1">
    <source>
        <dbReference type="EMBL" id="KYO45039.1"/>
    </source>
</evidence>
<evidence type="ECO:0000313" key="2">
    <source>
        <dbReference type="Proteomes" id="UP000050525"/>
    </source>
</evidence>
<dbReference type="Proteomes" id="UP000050525">
    <property type="component" value="Unassembled WGS sequence"/>
</dbReference>
<protein>
    <submittedName>
        <fullName evidence="1">Uncharacterized protein</fullName>
    </submittedName>
</protein>
<organism evidence="1 2">
    <name type="scientific">Alligator mississippiensis</name>
    <name type="common">American alligator</name>
    <dbReference type="NCBI Taxonomy" id="8496"/>
    <lineage>
        <taxon>Eukaryota</taxon>
        <taxon>Metazoa</taxon>
        <taxon>Chordata</taxon>
        <taxon>Craniata</taxon>
        <taxon>Vertebrata</taxon>
        <taxon>Euteleostomi</taxon>
        <taxon>Archelosauria</taxon>
        <taxon>Archosauria</taxon>
        <taxon>Crocodylia</taxon>
        <taxon>Alligatoridae</taxon>
        <taxon>Alligatorinae</taxon>
        <taxon>Alligator</taxon>
    </lineage>
</organism>
<name>A0A151P814_ALLMI</name>
<proteinExistence type="predicted"/>
<gene>
    <name evidence="1" type="ORF">Y1Q_0007348</name>
</gene>
<sequence>MLENLEAVQGEGSEQSCPFTSPGLVRTLQVGKLGPYHGDPAWLRTRFMKYLHVTRVPRPCSEDESRVWSEVVSKL</sequence>
<comment type="caution">
    <text evidence="1">The sequence shown here is derived from an EMBL/GenBank/DDBJ whole genome shotgun (WGS) entry which is preliminary data.</text>
</comment>
<keyword evidence="2" id="KW-1185">Reference proteome</keyword>
<dbReference type="AlphaFoldDB" id="A0A151P814"/>
<reference evidence="1 2" key="1">
    <citation type="journal article" date="2012" name="Genome Biol.">
        <title>Sequencing three crocodilian genomes to illuminate the evolution of archosaurs and amniotes.</title>
        <authorList>
            <person name="St John J.A."/>
            <person name="Braun E.L."/>
            <person name="Isberg S.R."/>
            <person name="Miles L.G."/>
            <person name="Chong A.Y."/>
            <person name="Gongora J."/>
            <person name="Dalzell P."/>
            <person name="Moran C."/>
            <person name="Bed'hom B."/>
            <person name="Abzhanov A."/>
            <person name="Burgess S.C."/>
            <person name="Cooksey A.M."/>
            <person name="Castoe T.A."/>
            <person name="Crawford N.G."/>
            <person name="Densmore L.D."/>
            <person name="Drew J.C."/>
            <person name="Edwards S.V."/>
            <person name="Faircloth B.C."/>
            <person name="Fujita M.K."/>
            <person name="Greenwold M.J."/>
            <person name="Hoffmann F.G."/>
            <person name="Howard J.M."/>
            <person name="Iguchi T."/>
            <person name="Janes D.E."/>
            <person name="Khan S.Y."/>
            <person name="Kohno S."/>
            <person name="de Koning A.J."/>
            <person name="Lance S.L."/>
            <person name="McCarthy F.M."/>
            <person name="McCormack J.E."/>
            <person name="Merchant M.E."/>
            <person name="Peterson D.G."/>
            <person name="Pollock D.D."/>
            <person name="Pourmand N."/>
            <person name="Raney B.J."/>
            <person name="Roessler K.A."/>
            <person name="Sanford J.R."/>
            <person name="Sawyer R.H."/>
            <person name="Schmidt C.J."/>
            <person name="Triplett E.W."/>
            <person name="Tuberville T.D."/>
            <person name="Venegas-Anaya M."/>
            <person name="Howard J.T."/>
            <person name="Jarvis E.D."/>
            <person name="Guillette L.J.Jr."/>
            <person name="Glenn T.C."/>
            <person name="Green R.E."/>
            <person name="Ray D.A."/>
        </authorList>
    </citation>
    <scope>NUCLEOTIDE SEQUENCE [LARGE SCALE GENOMIC DNA]</scope>
    <source>
        <strain evidence="1">KSC_2009_1</strain>
    </source>
</reference>